<dbReference type="EMBL" id="CP036274">
    <property type="protein sequence ID" value="QDU31465.1"/>
    <property type="molecule type" value="Genomic_DNA"/>
</dbReference>
<evidence type="ECO:0000313" key="3">
    <source>
        <dbReference type="Proteomes" id="UP000315017"/>
    </source>
</evidence>
<keyword evidence="3" id="KW-1185">Reference proteome</keyword>
<proteinExistence type="predicted"/>
<protein>
    <submittedName>
        <fullName evidence="2">Uncharacterized protein</fullName>
    </submittedName>
</protein>
<name>A0A517YML6_9BACT</name>
<organism evidence="2 3">
    <name type="scientific">Anatilimnocola aggregata</name>
    <dbReference type="NCBI Taxonomy" id="2528021"/>
    <lineage>
        <taxon>Bacteria</taxon>
        <taxon>Pseudomonadati</taxon>
        <taxon>Planctomycetota</taxon>
        <taxon>Planctomycetia</taxon>
        <taxon>Pirellulales</taxon>
        <taxon>Pirellulaceae</taxon>
        <taxon>Anatilimnocola</taxon>
    </lineage>
</organism>
<dbReference type="AlphaFoldDB" id="A0A517YML6"/>
<evidence type="ECO:0000256" key="1">
    <source>
        <dbReference type="SAM" id="Phobius"/>
    </source>
</evidence>
<evidence type="ECO:0000313" key="2">
    <source>
        <dbReference type="EMBL" id="QDU31465.1"/>
    </source>
</evidence>
<dbReference type="Proteomes" id="UP000315017">
    <property type="component" value="Chromosome"/>
</dbReference>
<dbReference type="KEGG" id="aagg:ETAA8_66230"/>
<keyword evidence="1" id="KW-1133">Transmembrane helix</keyword>
<feature type="transmembrane region" description="Helical" evidence="1">
    <location>
        <begin position="28"/>
        <end position="49"/>
    </location>
</feature>
<accession>A0A517YML6</accession>
<sequence length="62" mass="7134">MKYFGYPLTTLPNSFCLVYYLMAREIDILYHSLVLYSPVLYLSAIAGEYGQGCFQNKRNING</sequence>
<keyword evidence="1" id="KW-0472">Membrane</keyword>
<gene>
    <name evidence="2" type="ORF">ETAA8_66230</name>
</gene>
<reference evidence="2 3" key="1">
    <citation type="submission" date="2019-02" db="EMBL/GenBank/DDBJ databases">
        <title>Deep-cultivation of Planctomycetes and their phenomic and genomic characterization uncovers novel biology.</title>
        <authorList>
            <person name="Wiegand S."/>
            <person name="Jogler M."/>
            <person name="Boedeker C."/>
            <person name="Pinto D."/>
            <person name="Vollmers J."/>
            <person name="Rivas-Marin E."/>
            <person name="Kohn T."/>
            <person name="Peeters S.H."/>
            <person name="Heuer A."/>
            <person name="Rast P."/>
            <person name="Oberbeckmann S."/>
            <person name="Bunk B."/>
            <person name="Jeske O."/>
            <person name="Meyerdierks A."/>
            <person name="Storesund J.E."/>
            <person name="Kallscheuer N."/>
            <person name="Luecker S."/>
            <person name="Lage O.M."/>
            <person name="Pohl T."/>
            <person name="Merkel B.J."/>
            <person name="Hornburger P."/>
            <person name="Mueller R.-W."/>
            <person name="Bruemmer F."/>
            <person name="Labrenz M."/>
            <person name="Spormann A.M."/>
            <person name="Op den Camp H."/>
            <person name="Overmann J."/>
            <person name="Amann R."/>
            <person name="Jetten M.S.M."/>
            <person name="Mascher T."/>
            <person name="Medema M.H."/>
            <person name="Devos D.P."/>
            <person name="Kaster A.-K."/>
            <person name="Ovreas L."/>
            <person name="Rohde M."/>
            <person name="Galperin M.Y."/>
            <person name="Jogler C."/>
        </authorList>
    </citation>
    <scope>NUCLEOTIDE SEQUENCE [LARGE SCALE GENOMIC DNA]</scope>
    <source>
        <strain evidence="2 3">ETA_A8</strain>
    </source>
</reference>
<keyword evidence="1" id="KW-0812">Transmembrane</keyword>